<accession>A0A1H0PRS7</accession>
<name>A0A1H0PRS7_9BACI</name>
<evidence type="ECO:0000256" key="1">
    <source>
        <dbReference type="SAM" id="Phobius"/>
    </source>
</evidence>
<keyword evidence="3" id="KW-1185">Reference proteome</keyword>
<dbReference type="AlphaFoldDB" id="A0A1H0PRS7"/>
<dbReference type="EMBL" id="FNJU01000001">
    <property type="protein sequence ID" value="SDP07269.1"/>
    <property type="molecule type" value="Genomic_DNA"/>
</dbReference>
<proteinExistence type="predicted"/>
<protein>
    <submittedName>
        <fullName evidence="2">Uncharacterized protein</fullName>
    </submittedName>
</protein>
<feature type="transmembrane region" description="Helical" evidence="1">
    <location>
        <begin position="15"/>
        <end position="33"/>
    </location>
</feature>
<dbReference type="RefSeq" id="WP_090849461.1">
    <property type="nucleotide sequence ID" value="NZ_FNJU01000001.1"/>
</dbReference>
<reference evidence="3" key="1">
    <citation type="submission" date="2016-10" db="EMBL/GenBank/DDBJ databases">
        <authorList>
            <person name="Varghese N."/>
            <person name="Submissions S."/>
        </authorList>
    </citation>
    <scope>NUCLEOTIDE SEQUENCE [LARGE SCALE GENOMIC DNA]</scope>
    <source>
        <strain evidence="3">IBRC-M10078</strain>
    </source>
</reference>
<organism evidence="2 3">
    <name type="scientific">Litchfieldia salsa</name>
    <dbReference type="NCBI Taxonomy" id="930152"/>
    <lineage>
        <taxon>Bacteria</taxon>
        <taxon>Bacillati</taxon>
        <taxon>Bacillota</taxon>
        <taxon>Bacilli</taxon>
        <taxon>Bacillales</taxon>
        <taxon>Bacillaceae</taxon>
        <taxon>Litchfieldia</taxon>
    </lineage>
</organism>
<evidence type="ECO:0000313" key="3">
    <source>
        <dbReference type="Proteomes" id="UP000199159"/>
    </source>
</evidence>
<keyword evidence="1" id="KW-1133">Transmembrane helix</keyword>
<evidence type="ECO:0000313" key="2">
    <source>
        <dbReference type="EMBL" id="SDP07269.1"/>
    </source>
</evidence>
<keyword evidence="1" id="KW-0472">Membrane</keyword>
<gene>
    <name evidence="2" type="ORF">SAMN05216565_101423</name>
</gene>
<sequence>MTNDNPNQAKNNKKFWTYMIPILLIAFILILVLPSEYTIVIPIVIWVGFYIWRYMKQRQDHKE</sequence>
<dbReference type="Proteomes" id="UP000199159">
    <property type="component" value="Unassembled WGS sequence"/>
</dbReference>
<keyword evidence="1" id="KW-0812">Transmembrane</keyword>